<reference evidence="1 2" key="1">
    <citation type="journal article" date="2018" name="Nat. Ecol. Evol.">
        <title>Pezizomycetes genomes reveal the molecular basis of ectomycorrhizal truffle lifestyle.</title>
        <authorList>
            <person name="Murat C."/>
            <person name="Payen T."/>
            <person name="Noel B."/>
            <person name="Kuo A."/>
            <person name="Morin E."/>
            <person name="Chen J."/>
            <person name="Kohler A."/>
            <person name="Krizsan K."/>
            <person name="Balestrini R."/>
            <person name="Da Silva C."/>
            <person name="Montanini B."/>
            <person name="Hainaut M."/>
            <person name="Levati E."/>
            <person name="Barry K.W."/>
            <person name="Belfiori B."/>
            <person name="Cichocki N."/>
            <person name="Clum A."/>
            <person name="Dockter R.B."/>
            <person name="Fauchery L."/>
            <person name="Guy J."/>
            <person name="Iotti M."/>
            <person name="Le Tacon F."/>
            <person name="Lindquist E.A."/>
            <person name="Lipzen A."/>
            <person name="Malagnac F."/>
            <person name="Mello A."/>
            <person name="Molinier V."/>
            <person name="Miyauchi S."/>
            <person name="Poulain J."/>
            <person name="Riccioni C."/>
            <person name="Rubini A."/>
            <person name="Sitrit Y."/>
            <person name="Splivallo R."/>
            <person name="Traeger S."/>
            <person name="Wang M."/>
            <person name="Zifcakova L."/>
            <person name="Wipf D."/>
            <person name="Zambonelli A."/>
            <person name="Paolocci F."/>
            <person name="Nowrousian M."/>
            <person name="Ottonello S."/>
            <person name="Baldrian P."/>
            <person name="Spatafora J.W."/>
            <person name="Henrissat B."/>
            <person name="Nagy L.G."/>
            <person name="Aury J.M."/>
            <person name="Wincker P."/>
            <person name="Grigoriev I.V."/>
            <person name="Bonfante P."/>
            <person name="Martin F.M."/>
        </authorList>
    </citation>
    <scope>NUCLEOTIDE SEQUENCE [LARGE SCALE GENOMIC DNA]</scope>
    <source>
        <strain evidence="1 2">120613-1</strain>
    </source>
</reference>
<dbReference type="Gene3D" id="1.10.10.10">
    <property type="entry name" value="Winged helix-like DNA-binding domain superfamily/Winged helix DNA-binding domain"/>
    <property type="match status" value="1"/>
</dbReference>
<gene>
    <name evidence="1" type="ORF">L873DRAFT_1818558</name>
</gene>
<dbReference type="EMBL" id="ML120484">
    <property type="protein sequence ID" value="RPA91937.1"/>
    <property type="molecule type" value="Genomic_DNA"/>
</dbReference>
<dbReference type="OrthoDB" id="2641874at2759"/>
<name>A0A3N4J3X7_9PEZI</name>
<evidence type="ECO:0008006" key="3">
    <source>
        <dbReference type="Google" id="ProtNLM"/>
    </source>
</evidence>
<dbReference type="Proteomes" id="UP000276215">
    <property type="component" value="Unassembled WGS sequence"/>
</dbReference>
<evidence type="ECO:0000313" key="2">
    <source>
        <dbReference type="Proteomes" id="UP000276215"/>
    </source>
</evidence>
<dbReference type="InterPro" id="IPR036388">
    <property type="entry name" value="WH-like_DNA-bd_sf"/>
</dbReference>
<dbReference type="InterPro" id="IPR009057">
    <property type="entry name" value="Homeodomain-like_sf"/>
</dbReference>
<dbReference type="AlphaFoldDB" id="A0A3N4J3X7"/>
<evidence type="ECO:0000313" key="1">
    <source>
        <dbReference type="EMBL" id="RPA91937.1"/>
    </source>
</evidence>
<keyword evidence="2" id="KW-1185">Reference proteome</keyword>
<sequence length="98" mass="11043">MMAPPHTRKLFEKRTIKNIAGYAIIALADFGWGYNQISMKTGVPVSTVQGIVKRYHTYGQIEDAPQSGRYTLLSQDNLEAIEQAIENNPRSFVNELTK</sequence>
<proteinExistence type="predicted"/>
<accession>A0A3N4J3X7</accession>
<protein>
    <recommendedName>
        <fullName evidence="3">Homeodomain-like domain-containing protein</fullName>
    </recommendedName>
</protein>
<dbReference type="SUPFAM" id="SSF46689">
    <property type="entry name" value="Homeodomain-like"/>
    <property type="match status" value="1"/>
</dbReference>
<organism evidence="1 2">
    <name type="scientific">Choiromyces venosus 120613-1</name>
    <dbReference type="NCBI Taxonomy" id="1336337"/>
    <lineage>
        <taxon>Eukaryota</taxon>
        <taxon>Fungi</taxon>
        <taxon>Dikarya</taxon>
        <taxon>Ascomycota</taxon>
        <taxon>Pezizomycotina</taxon>
        <taxon>Pezizomycetes</taxon>
        <taxon>Pezizales</taxon>
        <taxon>Tuberaceae</taxon>
        <taxon>Choiromyces</taxon>
    </lineage>
</organism>